<protein>
    <submittedName>
        <fullName evidence="1">Uncharacterized protein</fullName>
    </submittedName>
</protein>
<dbReference type="EMBL" id="ML179443">
    <property type="protein sequence ID" value="THU87599.1"/>
    <property type="molecule type" value="Genomic_DNA"/>
</dbReference>
<proteinExistence type="predicted"/>
<organism evidence="1 2">
    <name type="scientific">Dendrothele bispora (strain CBS 962.96)</name>
    <dbReference type="NCBI Taxonomy" id="1314807"/>
    <lineage>
        <taxon>Eukaryota</taxon>
        <taxon>Fungi</taxon>
        <taxon>Dikarya</taxon>
        <taxon>Basidiomycota</taxon>
        <taxon>Agaricomycotina</taxon>
        <taxon>Agaricomycetes</taxon>
        <taxon>Agaricomycetidae</taxon>
        <taxon>Agaricales</taxon>
        <taxon>Agaricales incertae sedis</taxon>
        <taxon>Dendrothele</taxon>
    </lineage>
</organism>
<evidence type="ECO:0000313" key="1">
    <source>
        <dbReference type="EMBL" id="THU87599.1"/>
    </source>
</evidence>
<dbReference type="Proteomes" id="UP000297245">
    <property type="component" value="Unassembled WGS sequence"/>
</dbReference>
<feature type="non-terminal residue" evidence="1">
    <location>
        <position position="143"/>
    </location>
</feature>
<accession>A0A4S8LF76</accession>
<dbReference type="AlphaFoldDB" id="A0A4S8LF76"/>
<reference evidence="1 2" key="1">
    <citation type="journal article" date="2019" name="Nat. Ecol. Evol.">
        <title>Megaphylogeny resolves global patterns of mushroom evolution.</title>
        <authorList>
            <person name="Varga T."/>
            <person name="Krizsan K."/>
            <person name="Foldi C."/>
            <person name="Dima B."/>
            <person name="Sanchez-Garcia M."/>
            <person name="Sanchez-Ramirez S."/>
            <person name="Szollosi G.J."/>
            <person name="Szarkandi J.G."/>
            <person name="Papp V."/>
            <person name="Albert L."/>
            <person name="Andreopoulos W."/>
            <person name="Angelini C."/>
            <person name="Antonin V."/>
            <person name="Barry K.W."/>
            <person name="Bougher N.L."/>
            <person name="Buchanan P."/>
            <person name="Buyck B."/>
            <person name="Bense V."/>
            <person name="Catcheside P."/>
            <person name="Chovatia M."/>
            <person name="Cooper J."/>
            <person name="Damon W."/>
            <person name="Desjardin D."/>
            <person name="Finy P."/>
            <person name="Geml J."/>
            <person name="Haridas S."/>
            <person name="Hughes K."/>
            <person name="Justo A."/>
            <person name="Karasinski D."/>
            <person name="Kautmanova I."/>
            <person name="Kiss B."/>
            <person name="Kocsube S."/>
            <person name="Kotiranta H."/>
            <person name="LaButti K.M."/>
            <person name="Lechner B.E."/>
            <person name="Liimatainen K."/>
            <person name="Lipzen A."/>
            <person name="Lukacs Z."/>
            <person name="Mihaltcheva S."/>
            <person name="Morgado L.N."/>
            <person name="Niskanen T."/>
            <person name="Noordeloos M.E."/>
            <person name="Ohm R.A."/>
            <person name="Ortiz-Santana B."/>
            <person name="Ovrebo C."/>
            <person name="Racz N."/>
            <person name="Riley R."/>
            <person name="Savchenko A."/>
            <person name="Shiryaev A."/>
            <person name="Soop K."/>
            <person name="Spirin V."/>
            <person name="Szebenyi C."/>
            <person name="Tomsovsky M."/>
            <person name="Tulloss R.E."/>
            <person name="Uehling J."/>
            <person name="Grigoriev I.V."/>
            <person name="Vagvolgyi C."/>
            <person name="Papp T."/>
            <person name="Martin F.M."/>
            <person name="Miettinen O."/>
            <person name="Hibbett D.S."/>
            <person name="Nagy L.G."/>
        </authorList>
    </citation>
    <scope>NUCLEOTIDE SEQUENCE [LARGE SCALE GENOMIC DNA]</scope>
    <source>
        <strain evidence="1 2">CBS 962.96</strain>
    </source>
</reference>
<dbReference type="OrthoDB" id="2506088at2759"/>
<keyword evidence="2" id="KW-1185">Reference proteome</keyword>
<gene>
    <name evidence="1" type="ORF">K435DRAFT_584295</name>
</gene>
<evidence type="ECO:0000313" key="2">
    <source>
        <dbReference type="Proteomes" id="UP000297245"/>
    </source>
</evidence>
<feature type="non-terminal residue" evidence="1">
    <location>
        <position position="1"/>
    </location>
</feature>
<sequence>IWHYSHSNWNPDKKHLYSLHLQATDTNALSINVIRADYIINFANSLVGHQFKIIIQTTIFHVYDLVDQVHFKAWKAISILAALLWHTEIDNLEQYCSDVNIAAQCVLDAFALIDPTKIICKVELHLLSHLVRRFGPLTGVATD</sequence>
<name>A0A4S8LF76_DENBC</name>